<name>X1MFJ6_9ZZZZ</name>
<dbReference type="AlphaFoldDB" id="X1MFJ6"/>
<sequence>TGYYIFFYAKPVLTNEEFTEAITTCKKVSWIKEDASASWLYTIKGHDAGDVCKVEIKLLKMKQGTIDSEKLQGKKMICSVLKGETEPPEKDISKCSGGLREELQDIIIQRMHNYLLQNIGEIKQEFEGL</sequence>
<evidence type="ECO:0000313" key="1">
    <source>
        <dbReference type="EMBL" id="GAI05144.1"/>
    </source>
</evidence>
<reference evidence="1" key="1">
    <citation type="journal article" date="2014" name="Front. Microbiol.">
        <title>High frequency of phylogenetically diverse reductive dehalogenase-homologous genes in deep subseafloor sedimentary metagenomes.</title>
        <authorList>
            <person name="Kawai M."/>
            <person name="Futagami T."/>
            <person name="Toyoda A."/>
            <person name="Takaki Y."/>
            <person name="Nishi S."/>
            <person name="Hori S."/>
            <person name="Arai W."/>
            <person name="Tsubouchi T."/>
            <person name="Morono Y."/>
            <person name="Uchiyama I."/>
            <person name="Ito T."/>
            <person name="Fujiyama A."/>
            <person name="Inagaki F."/>
            <person name="Takami H."/>
        </authorList>
    </citation>
    <scope>NUCLEOTIDE SEQUENCE</scope>
    <source>
        <strain evidence="1">Expedition CK06-06</strain>
    </source>
</reference>
<comment type="caution">
    <text evidence="1">The sequence shown here is derived from an EMBL/GenBank/DDBJ whole genome shotgun (WGS) entry which is preliminary data.</text>
</comment>
<dbReference type="EMBL" id="BARV01008561">
    <property type="protein sequence ID" value="GAI05144.1"/>
    <property type="molecule type" value="Genomic_DNA"/>
</dbReference>
<gene>
    <name evidence="1" type="ORF">S06H3_17169</name>
</gene>
<protein>
    <submittedName>
        <fullName evidence="1">Uncharacterized protein</fullName>
    </submittedName>
</protein>
<organism evidence="1">
    <name type="scientific">marine sediment metagenome</name>
    <dbReference type="NCBI Taxonomy" id="412755"/>
    <lineage>
        <taxon>unclassified sequences</taxon>
        <taxon>metagenomes</taxon>
        <taxon>ecological metagenomes</taxon>
    </lineage>
</organism>
<proteinExistence type="predicted"/>
<feature type="non-terminal residue" evidence="1">
    <location>
        <position position="1"/>
    </location>
</feature>
<accession>X1MFJ6</accession>